<feature type="transmembrane region" description="Helical" evidence="6">
    <location>
        <begin position="47"/>
        <end position="65"/>
    </location>
</feature>
<dbReference type="RefSeq" id="WP_137329807.1">
    <property type="nucleotide sequence ID" value="NZ_CP040058.1"/>
</dbReference>
<dbReference type="CDD" id="cd16380">
    <property type="entry name" value="YitT_C"/>
    <property type="match status" value="1"/>
</dbReference>
<keyword evidence="2" id="KW-1003">Cell membrane</keyword>
<evidence type="ECO:0000256" key="2">
    <source>
        <dbReference type="ARBA" id="ARBA00022475"/>
    </source>
</evidence>
<keyword evidence="3 6" id="KW-0812">Transmembrane</keyword>
<evidence type="ECO:0000313" key="8">
    <source>
        <dbReference type="EMBL" id="QCP36605.1"/>
    </source>
</evidence>
<dbReference type="EMBL" id="CP040058">
    <property type="protein sequence ID" value="QCP36605.1"/>
    <property type="molecule type" value="Genomic_DNA"/>
</dbReference>
<evidence type="ECO:0000256" key="6">
    <source>
        <dbReference type="SAM" id="Phobius"/>
    </source>
</evidence>
<dbReference type="PANTHER" id="PTHR33545">
    <property type="entry name" value="UPF0750 MEMBRANE PROTEIN YITT-RELATED"/>
    <property type="match status" value="1"/>
</dbReference>
<comment type="subcellular location">
    <subcellularLocation>
        <location evidence="1">Cell membrane</location>
        <topology evidence="1">Multi-pass membrane protein</topology>
    </subcellularLocation>
</comment>
<evidence type="ECO:0000256" key="3">
    <source>
        <dbReference type="ARBA" id="ARBA00022692"/>
    </source>
</evidence>
<dbReference type="Gene3D" id="3.30.70.120">
    <property type="match status" value="1"/>
</dbReference>
<dbReference type="InterPro" id="IPR015867">
    <property type="entry name" value="N-reg_PII/ATP_PRibTrfase_C"/>
</dbReference>
<reference evidence="8 9" key="1">
    <citation type="submission" date="2019-05" db="EMBL/GenBank/DDBJ databases">
        <title>Complete genome sequencing of Anaerostipes rhamnosivorans.</title>
        <authorList>
            <person name="Bui T.P.N."/>
            <person name="de Vos W.M."/>
        </authorList>
    </citation>
    <scope>NUCLEOTIDE SEQUENCE [LARGE SCALE GENOMIC DNA]</scope>
    <source>
        <strain evidence="8 9">1y2</strain>
    </source>
</reference>
<keyword evidence="5 6" id="KW-0472">Membrane</keyword>
<dbReference type="PIRSF" id="PIRSF006483">
    <property type="entry name" value="Membrane_protein_YitT"/>
    <property type="match status" value="1"/>
</dbReference>
<keyword evidence="4 6" id="KW-1133">Transmembrane helix</keyword>
<evidence type="ECO:0000313" key="9">
    <source>
        <dbReference type="Proteomes" id="UP000298653"/>
    </source>
</evidence>
<dbReference type="PANTHER" id="PTHR33545:SF5">
    <property type="entry name" value="UPF0750 MEMBRANE PROTEIN YITT"/>
    <property type="match status" value="1"/>
</dbReference>
<feature type="transmembrane region" description="Helical" evidence="6">
    <location>
        <begin position="100"/>
        <end position="118"/>
    </location>
</feature>
<keyword evidence="9" id="KW-1185">Reference proteome</keyword>
<dbReference type="InterPro" id="IPR003740">
    <property type="entry name" value="YitT"/>
</dbReference>
<dbReference type="AlphaFoldDB" id="A0A4P8IIA1"/>
<dbReference type="Pfam" id="PF02588">
    <property type="entry name" value="YitT_membrane"/>
    <property type="match status" value="1"/>
</dbReference>
<dbReference type="InterPro" id="IPR051461">
    <property type="entry name" value="UPF0750_membrane"/>
</dbReference>
<feature type="transmembrane region" description="Helical" evidence="6">
    <location>
        <begin position="154"/>
        <end position="176"/>
    </location>
</feature>
<evidence type="ECO:0000256" key="4">
    <source>
        <dbReference type="ARBA" id="ARBA00022989"/>
    </source>
</evidence>
<dbReference type="Proteomes" id="UP000298653">
    <property type="component" value="Chromosome"/>
</dbReference>
<accession>A0A4P8IIA1</accession>
<feature type="transmembrane region" description="Helical" evidence="6">
    <location>
        <begin position="7"/>
        <end position="27"/>
    </location>
</feature>
<organism evidence="8 9">
    <name type="scientific">Anaerostipes rhamnosivorans</name>
    <dbReference type="NCBI Taxonomy" id="1229621"/>
    <lineage>
        <taxon>Bacteria</taxon>
        <taxon>Bacillati</taxon>
        <taxon>Bacillota</taxon>
        <taxon>Clostridia</taxon>
        <taxon>Lachnospirales</taxon>
        <taxon>Lachnospiraceae</taxon>
        <taxon>Anaerostipes</taxon>
    </lineage>
</organism>
<proteinExistence type="predicted"/>
<dbReference type="GO" id="GO:0005886">
    <property type="term" value="C:plasma membrane"/>
    <property type="evidence" value="ECO:0007669"/>
    <property type="project" value="UniProtKB-SubCell"/>
</dbReference>
<dbReference type="OrthoDB" id="3180973at2"/>
<evidence type="ECO:0000256" key="5">
    <source>
        <dbReference type="ARBA" id="ARBA00023136"/>
    </source>
</evidence>
<dbReference type="Pfam" id="PF10035">
    <property type="entry name" value="DUF2179"/>
    <property type="match status" value="1"/>
</dbReference>
<name>A0A4P8IIA1_9FIRM</name>
<sequence>MKRKEVISIIIGTFCMASATNTVFQPFGIVTGGFGGLGIIFDKLWGIPLWMTNVTLNVPLFLLAFRYKTKKFMARTICSDIMLSVFLGVLPRFSFFPKDFYVNLILGAILMGIGLGMVMKERTSTGGTDLMAFLLHVVLPHMSIPMLLGMLDGVIVLFGAFIFGVEKTSYALLVIYGITKITDSVVEGFQVSKLVYVISGHQEQISDQILFRLGRGATKLSSVGAYTGQSSETLMCIVSKKEVPVLKKIVMETDPKAFVIISDTRETIGEGFVDYTQ</sequence>
<dbReference type="InterPro" id="IPR019264">
    <property type="entry name" value="DUF2179"/>
</dbReference>
<evidence type="ECO:0000256" key="1">
    <source>
        <dbReference type="ARBA" id="ARBA00004651"/>
    </source>
</evidence>
<feature type="domain" description="DUF2179" evidence="7">
    <location>
        <begin position="215"/>
        <end position="269"/>
    </location>
</feature>
<gene>
    <name evidence="8" type="ORF">AR1Y2_3151</name>
</gene>
<protein>
    <recommendedName>
        <fullName evidence="7">DUF2179 domain-containing protein</fullName>
    </recommendedName>
</protein>
<evidence type="ECO:0000259" key="7">
    <source>
        <dbReference type="Pfam" id="PF10035"/>
    </source>
</evidence>
<dbReference type="KEGG" id="arf:AR1Y2_3151"/>